<dbReference type="InterPro" id="IPR036682">
    <property type="entry name" value="OS_D_A10/PebIII_sf"/>
</dbReference>
<feature type="chain" id="PRO_5022941682" evidence="1">
    <location>
        <begin position="17"/>
        <end position="121"/>
    </location>
</feature>
<feature type="signal peptide" evidence="1">
    <location>
        <begin position="1"/>
        <end position="16"/>
    </location>
</feature>
<dbReference type="Gene3D" id="1.10.2080.10">
    <property type="entry name" value="Insect odorant-binding protein A10/Ejaculatory bulb-specific protein 3"/>
    <property type="match status" value="1"/>
</dbReference>
<protein>
    <submittedName>
        <fullName evidence="2">Chemosensory protein 7</fullName>
    </submittedName>
</protein>
<dbReference type="PANTHER" id="PTHR11257">
    <property type="entry name" value="CHEMOSENSORY PROTEIN-RELATED"/>
    <property type="match status" value="1"/>
</dbReference>
<dbReference type="PANTHER" id="PTHR11257:SF12">
    <property type="entry name" value="EJACULATORY BULB-SPECIFIC PROTEIN 3-RELATED"/>
    <property type="match status" value="1"/>
</dbReference>
<dbReference type="AlphaFoldDB" id="A0A5B8GWP8"/>
<dbReference type="InterPro" id="IPR005055">
    <property type="entry name" value="A10/PebIII"/>
</dbReference>
<reference evidence="2" key="1">
    <citation type="submission" date="2019-01" db="EMBL/GenBank/DDBJ databases">
        <title>Identification and expression profiles of putative chemosensory protein genes from the cabbage white butterfly Pieris rapae.</title>
        <authorList>
            <person name="Liu S."/>
        </authorList>
    </citation>
    <scope>NUCLEOTIDE SEQUENCE</scope>
    <source>
        <strain evidence="2">HF</strain>
    </source>
</reference>
<name>A0A5B8GWP8_PIERA</name>
<keyword evidence="1" id="KW-0732">Signal</keyword>
<accession>A0A5B8GWP8</accession>
<dbReference type="Pfam" id="PF03392">
    <property type="entry name" value="OS-D"/>
    <property type="match status" value="1"/>
</dbReference>
<evidence type="ECO:0000256" key="1">
    <source>
        <dbReference type="SAM" id="SignalP"/>
    </source>
</evidence>
<proteinExistence type="evidence at transcript level"/>
<evidence type="ECO:0000313" key="2">
    <source>
        <dbReference type="EMBL" id="QDW65473.1"/>
    </source>
</evidence>
<dbReference type="EMBL" id="MK369955">
    <property type="protein sequence ID" value="QDW65473.1"/>
    <property type="molecule type" value="mRNA"/>
</dbReference>
<dbReference type="SUPFAM" id="SSF100910">
    <property type="entry name" value="Chemosensory protein Csp2"/>
    <property type="match status" value="1"/>
</dbReference>
<sequence length="121" mass="14336">MKFILVLFAVVSFIYAEQYTDRYDNINVNEILQNKRLVVSYVKCLLEQGRCTPEGNALKEHVKDGMQTGCTKCTDNQRRGARKVVRYLRENYDNYFQDIVKKYDPKNEYKQIYEPFLASDD</sequence>
<organism evidence="2">
    <name type="scientific">Pieris rapae</name>
    <name type="common">Small white butterfly</name>
    <name type="synonym">Artogeia rapae</name>
    <dbReference type="NCBI Taxonomy" id="64459"/>
    <lineage>
        <taxon>Eukaryota</taxon>
        <taxon>Metazoa</taxon>
        <taxon>Ecdysozoa</taxon>
        <taxon>Arthropoda</taxon>
        <taxon>Hexapoda</taxon>
        <taxon>Insecta</taxon>
        <taxon>Pterygota</taxon>
        <taxon>Neoptera</taxon>
        <taxon>Endopterygota</taxon>
        <taxon>Lepidoptera</taxon>
        <taxon>Glossata</taxon>
        <taxon>Ditrysia</taxon>
        <taxon>Papilionoidea</taxon>
        <taxon>Pieridae</taxon>
        <taxon>Pierinae</taxon>
        <taxon>Pieris</taxon>
    </lineage>
</organism>